<reference evidence="2" key="2">
    <citation type="submission" date="2023-05" db="EMBL/GenBank/DDBJ databases">
        <authorList>
            <person name="Schelkunov M.I."/>
        </authorList>
    </citation>
    <scope>NUCLEOTIDE SEQUENCE</scope>
    <source>
        <strain evidence="2">Hsosn_3</strain>
        <tissue evidence="2">Leaf</tissue>
    </source>
</reference>
<dbReference type="SUPFAM" id="SSF54427">
    <property type="entry name" value="NTF2-like"/>
    <property type="match status" value="1"/>
</dbReference>
<feature type="region of interest" description="Disordered" evidence="1">
    <location>
        <begin position="1"/>
        <end position="33"/>
    </location>
</feature>
<keyword evidence="3" id="KW-1185">Reference proteome</keyword>
<comment type="caution">
    <text evidence="2">The sequence shown here is derived from an EMBL/GenBank/DDBJ whole genome shotgun (WGS) entry which is preliminary data.</text>
</comment>
<gene>
    <name evidence="2" type="ORF">POM88_016104</name>
</gene>
<feature type="region of interest" description="Disordered" evidence="1">
    <location>
        <begin position="49"/>
        <end position="74"/>
    </location>
</feature>
<reference evidence="2" key="1">
    <citation type="submission" date="2023-02" db="EMBL/GenBank/DDBJ databases">
        <title>Genome of toxic invasive species Heracleum sosnowskyi carries increased number of genes despite the absence of recent whole-genome duplications.</title>
        <authorList>
            <person name="Schelkunov M."/>
            <person name="Shtratnikova V."/>
            <person name="Makarenko M."/>
            <person name="Klepikova A."/>
            <person name="Omelchenko D."/>
            <person name="Novikova G."/>
            <person name="Obukhova E."/>
            <person name="Bogdanov V."/>
            <person name="Penin A."/>
            <person name="Logacheva M."/>
        </authorList>
    </citation>
    <scope>NUCLEOTIDE SEQUENCE</scope>
    <source>
        <strain evidence="2">Hsosn_3</strain>
        <tissue evidence="2">Leaf</tissue>
    </source>
</reference>
<dbReference type="InterPro" id="IPR032710">
    <property type="entry name" value="NTF2-like_dom_sf"/>
</dbReference>
<dbReference type="Proteomes" id="UP001237642">
    <property type="component" value="Unassembled WGS sequence"/>
</dbReference>
<evidence type="ECO:0000313" key="2">
    <source>
        <dbReference type="EMBL" id="KAK1387926.1"/>
    </source>
</evidence>
<dbReference type="PANTHER" id="PTHR31094">
    <property type="entry name" value="RIKEN CDNA 2310061I04 GENE"/>
    <property type="match status" value="1"/>
</dbReference>
<dbReference type="AlphaFoldDB" id="A0AAD8IN80"/>
<dbReference type="InterPro" id="IPR018790">
    <property type="entry name" value="DUF2358"/>
</dbReference>
<evidence type="ECO:0000313" key="3">
    <source>
        <dbReference type="Proteomes" id="UP001237642"/>
    </source>
</evidence>
<accession>A0AAD8IN80</accession>
<dbReference type="Pfam" id="PF10184">
    <property type="entry name" value="DUF2358"/>
    <property type="match status" value="1"/>
</dbReference>
<protein>
    <submittedName>
        <fullName evidence="2">Cysteine synthase</fullName>
    </submittedName>
</protein>
<organism evidence="2 3">
    <name type="scientific">Heracleum sosnowskyi</name>
    <dbReference type="NCBI Taxonomy" id="360622"/>
    <lineage>
        <taxon>Eukaryota</taxon>
        <taxon>Viridiplantae</taxon>
        <taxon>Streptophyta</taxon>
        <taxon>Embryophyta</taxon>
        <taxon>Tracheophyta</taxon>
        <taxon>Spermatophyta</taxon>
        <taxon>Magnoliopsida</taxon>
        <taxon>eudicotyledons</taxon>
        <taxon>Gunneridae</taxon>
        <taxon>Pentapetalae</taxon>
        <taxon>asterids</taxon>
        <taxon>campanulids</taxon>
        <taxon>Apiales</taxon>
        <taxon>Apiaceae</taxon>
        <taxon>Apioideae</taxon>
        <taxon>apioid superclade</taxon>
        <taxon>Tordylieae</taxon>
        <taxon>Tordyliinae</taxon>
        <taxon>Heracleum</taxon>
    </lineage>
</organism>
<dbReference type="EMBL" id="JAUIZM010000004">
    <property type="protein sequence ID" value="KAK1387926.1"/>
    <property type="molecule type" value="Genomic_DNA"/>
</dbReference>
<name>A0AAD8IN80_9APIA</name>
<sequence length="241" mass="27479">MAFVLPNLSPPSPALLQHKDKSSSSSTCTFHPQTPLISSPLTLTTKPISSLTKLDSPPNRVAQINQTPPGGQKHQHDDFYVNLGLAVRTLREDMPLLFTKDLNYDIYRDDITFVDPLNKFTGIENYKLIFWGLRFHGKILFREISLEIFRVWQPSQNVILIRWNLKGVPRVPWEAKGQFQGTSRYKLDRNVTASASPKPTFFWAPVDSYSSSWLLFYRAVRETLEDEGSSVIAQDYLVSCS</sequence>
<evidence type="ECO:0000256" key="1">
    <source>
        <dbReference type="SAM" id="MobiDB-lite"/>
    </source>
</evidence>
<proteinExistence type="predicted"/>
<dbReference type="PANTHER" id="PTHR31094:SF3">
    <property type="entry name" value="OS04G0613300 PROTEIN"/>
    <property type="match status" value="1"/>
</dbReference>